<feature type="compositionally biased region" description="Polar residues" evidence="1">
    <location>
        <begin position="260"/>
        <end position="283"/>
    </location>
</feature>
<dbReference type="Proteomes" id="UP000324800">
    <property type="component" value="Unassembled WGS sequence"/>
</dbReference>
<protein>
    <submittedName>
        <fullName evidence="2">Uncharacterized protein</fullName>
    </submittedName>
</protein>
<feature type="compositionally biased region" description="Low complexity" evidence="1">
    <location>
        <begin position="1"/>
        <end position="34"/>
    </location>
</feature>
<feature type="compositionally biased region" description="Polar residues" evidence="1">
    <location>
        <begin position="299"/>
        <end position="310"/>
    </location>
</feature>
<sequence length="433" mass="48980">SSSGSSSTKNSSDSDSDLSSSVESSNPSSTLSSDSDPEYWNQLAAQRKSNLGMSSITQSSLDNIDDQVNKIELELKNNIQRILNLNELYNSPRNNQSPRNDSFRQNRYLIPSKENSENQSSRNYKNKPLYEIEQSQQYSQREKTELPPEEITDYKAYMKKTGQKQIILEESQQVQEEQPSTTTEYHSQLYQQYLKASPLKITQQDQQSSDSPNFEIPSPEREIGSPLTRQDLSESFAHIQKLEMNLKSNQLKLMNIKQKQQEQLNKPKVQQQQAPLKGRSNSPLYKANTFKPVTTYQATHLQPKKQQPYLNPNSNSPIPSSAQQTRIAPYGTLPNQSTNQNNQYNTTLRAISPKIQPTNPVTNPKLTNQPSVSPRPQKSPGLQSMRQDSPVSSAKQPILTHLLPLSSQLAPSKQYLSQSPVRKAQQMIAQSKK</sequence>
<feature type="region of interest" description="Disordered" evidence="1">
    <location>
        <begin position="1"/>
        <end position="46"/>
    </location>
</feature>
<feature type="region of interest" description="Disordered" evidence="1">
    <location>
        <begin position="299"/>
        <end position="324"/>
    </location>
</feature>
<dbReference type="EMBL" id="SNRW01027848">
    <property type="protein sequence ID" value="KAA6359808.1"/>
    <property type="molecule type" value="Genomic_DNA"/>
</dbReference>
<feature type="non-terminal residue" evidence="2">
    <location>
        <position position="1"/>
    </location>
</feature>
<evidence type="ECO:0000313" key="3">
    <source>
        <dbReference type="Proteomes" id="UP000324800"/>
    </source>
</evidence>
<evidence type="ECO:0000256" key="1">
    <source>
        <dbReference type="SAM" id="MobiDB-lite"/>
    </source>
</evidence>
<proteinExistence type="predicted"/>
<feature type="region of interest" description="Disordered" evidence="1">
    <location>
        <begin position="411"/>
        <end position="433"/>
    </location>
</feature>
<feature type="region of interest" description="Disordered" evidence="1">
    <location>
        <begin position="200"/>
        <end position="225"/>
    </location>
</feature>
<feature type="region of interest" description="Disordered" evidence="1">
    <location>
        <begin position="89"/>
        <end position="148"/>
    </location>
</feature>
<feature type="compositionally biased region" description="Polar residues" evidence="1">
    <location>
        <begin position="355"/>
        <end position="395"/>
    </location>
</feature>
<gene>
    <name evidence="2" type="ORF">EZS28_044665</name>
</gene>
<feature type="compositionally biased region" description="Polar residues" evidence="1">
    <location>
        <begin position="200"/>
        <end position="212"/>
    </location>
</feature>
<accession>A0A5J4TNA9</accession>
<dbReference type="AlphaFoldDB" id="A0A5J4TNA9"/>
<feature type="compositionally biased region" description="Polar residues" evidence="1">
    <location>
        <begin position="411"/>
        <end position="420"/>
    </location>
</feature>
<name>A0A5J4TNA9_9EUKA</name>
<feature type="compositionally biased region" description="Polar residues" evidence="1">
    <location>
        <begin position="89"/>
        <end position="105"/>
    </location>
</feature>
<comment type="caution">
    <text evidence="2">The sequence shown here is derived from an EMBL/GenBank/DDBJ whole genome shotgun (WGS) entry which is preliminary data.</text>
</comment>
<organism evidence="2 3">
    <name type="scientific">Streblomastix strix</name>
    <dbReference type="NCBI Taxonomy" id="222440"/>
    <lineage>
        <taxon>Eukaryota</taxon>
        <taxon>Metamonada</taxon>
        <taxon>Preaxostyla</taxon>
        <taxon>Oxymonadida</taxon>
        <taxon>Streblomastigidae</taxon>
        <taxon>Streblomastix</taxon>
    </lineage>
</organism>
<evidence type="ECO:0000313" key="2">
    <source>
        <dbReference type="EMBL" id="KAA6359808.1"/>
    </source>
</evidence>
<reference evidence="2 3" key="1">
    <citation type="submission" date="2019-03" db="EMBL/GenBank/DDBJ databases">
        <title>Single cell metagenomics reveals metabolic interactions within the superorganism composed of flagellate Streblomastix strix and complex community of Bacteroidetes bacteria on its surface.</title>
        <authorList>
            <person name="Treitli S.C."/>
            <person name="Kolisko M."/>
            <person name="Husnik F."/>
            <person name="Keeling P."/>
            <person name="Hampl V."/>
        </authorList>
    </citation>
    <scope>NUCLEOTIDE SEQUENCE [LARGE SCALE GENOMIC DNA]</scope>
    <source>
        <strain evidence="2">ST1C</strain>
    </source>
</reference>
<feature type="compositionally biased region" description="Low complexity" evidence="1">
    <location>
        <begin position="311"/>
        <end position="321"/>
    </location>
</feature>
<feature type="region of interest" description="Disordered" evidence="1">
    <location>
        <begin position="353"/>
        <end position="399"/>
    </location>
</feature>
<feature type="region of interest" description="Disordered" evidence="1">
    <location>
        <begin position="260"/>
        <end position="285"/>
    </location>
</feature>